<name>A0A381SYK4_9ZZZZ</name>
<feature type="region of interest" description="Disordered" evidence="2">
    <location>
        <begin position="292"/>
        <end position="311"/>
    </location>
</feature>
<keyword evidence="3" id="KW-0812">Transmembrane</keyword>
<keyword evidence="1" id="KW-0560">Oxidoreductase</keyword>
<keyword evidence="3" id="KW-0472">Membrane</keyword>
<keyword evidence="3" id="KW-1133">Transmembrane helix</keyword>
<dbReference type="Pfam" id="PF01266">
    <property type="entry name" value="DAO"/>
    <property type="match status" value="1"/>
</dbReference>
<evidence type="ECO:0000256" key="3">
    <source>
        <dbReference type="SAM" id="Phobius"/>
    </source>
</evidence>
<dbReference type="InterPro" id="IPR036188">
    <property type="entry name" value="FAD/NAD-bd_sf"/>
</dbReference>
<dbReference type="PANTHER" id="PTHR13847">
    <property type="entry name" value="SARCOSINE DEHYDROGENASE-RELATED"/>
    <property type="match status" value="1"/>
</dbReference>
<feature type="transmembrane region" description="Helical" evidence="3">
    <location>
        <begin position="19"/>
        <end position="36"/>
    </location>
</feature>
<accession>A0A381SYK4</accession>
<organism evidence="5">
    <name type="scientific">marine metagenome</name>
    <dbReference type="NCBI Taxonomy" id="408172"/>
    <lineage>
        <taxon>unclassified sequences</taxon>
        <taxon>metagenomes</taxon>
        <taxon>ecological metagenomes</taxon>
    </lineage>
</organism>
<dbReference type="InterPro" id="IPR006076">
    <property type="entry name" value="FAD-dep_OxRdtase"/>
</dbReference>
<evidence type="ECO:0000259" key="4">
    <source>
        <dbReference type="Pfam" id="PF01266"/>
    </source>
</evidence>
<reference evidence="5" key="1">
    <citation type="submission" date="2018-05" db="EMBL/GenBank/DDBJ databases">
        <authorList>
            <person name="Lanie J.A."/>
            <person name="Ng W.-L."/>
            <person name="Kazmierczak K.M."/>
            <person name="Andrzejewski T.M."/>
            <person name="Davidsen T.M."/>
            <person name="Wayne K.J."/>
            <person name="Tettelin H."/>
            <person name="Glass J.I."/>
            <person name="Rusch D."/>
            <person name="Podicherti R."/>
            <person name="Tsui H.-C.T."/>
            <person name="Winkler M.E."/>
        </authorList>
    </citation>
    <scope>NUCLEOTIDE SEQUENCE</scope>
</reference>
<dbReference type="SUPFAM" id="SSF51905">
    <property type="entry name" value="FAD/NAD(P)-binding domain"/>
    <property type="match status" value="1"/>
</dbReference>
<protein>
    <recommendedName>
        <fullName evidence="4">FAD dependent oxidoreductase domain-containing protein</fullName>
    </recommendedName>
</protein>
<dbReference type="PANTHER" id="PTHR13847:SF289">
    <property type="entry name" value="GLYCINE OXIDASE"/>
    <property type="match status" value="1"/>
</dbReference>
<evidence type="ECO:0000256" key="2">
    <source>
        <dbReference type="SAM" id="MobiDB-lite"/>
    </source>
</evidence>
<evidence type="ECO:0000313" key="5">
    <source>
        <dbReference type="EMBL" id="SVA09115.1"/>
    </source>
</evidence>
<feature type="domain" description="FAD dependent oxidoreductase" evidence="4">
    <location>
        <begin position="43"/>
        <end position="384"/>
    </location>
</feature>
<dbReference type="AlphaFoldDB" id="A0A381SYK4"/>
<evidence type="ECO:0000256" key="1">
    <source>
        <dbReference type="ARBA" id="ARBA00023002"/>
    </source>
</evidence>
<feature type="non-terminal residue" evidence="5">
    <location>
        <position position="1"/>
    </location>
</feature>
<gene>
    <name evidence="5" type="ORF">METZ01_LOCUS61969</name>
</gene>
<dbReference type="GO" id="GO:0016491">
    <property type="term" value="F:oxidoreductase activity"/>
    <property type="evidence" value="ECO:0007669"/>
    <property type="project" value="UniProtKB-KW"/>
</dbReference>
<dbReference type="EMBL" id="UINC01003771">
    <property type="protein sequence ID" value="SVA09115.1"/>
    <property type="molecule type" value="Genomic_DNA"/>
</dbReference>
<dbReference type="Gene3D" id="3.30.9.10">
    <property type="entry name" value="D-Amino Acid Oxidase, subunit A, domain 2"/>
    <property type="match status" value="1"/>
</dbReference>
<proteinExistence type="predicted"/>
<dbReference type="GO" id="GO:0005737">
    <property type="term" value="C:cytoplasm"/>
    <property type="evidence" value="ECO:0007669"/>
    <property type="project" value="TreeGrafter"/>
</dbReference>
<dbReference type="Gene3D" id="3.50.50.60">
    <property type="entry name" value="FAD/NAD(P)-binding domain"/>
    <property type="match status" value="1"/>
</dbReference>
<sequence length="404" mass="45170">VNNEILPGEKRRVISRRRFLEYVAFGTGLLAWPLSIKAETKHYLIVGAGIVGTAIAYALQQAGEKVTLIDKDFPAAHASGKTFAWINATYPKQSFNYHLLSRLGVNVYQKWDAHLELKINWKGSLEWFKNNDENQNMLKKVEVIQGFGSEAEIISREEALGYEPNVLLNQNFITRSPRDGVINPVQAIKKMIQGIQSKGGKVIFPAEFLELTTNKGGVIAKTSHGLIRADKIVYACGTGSNLVAQGKYLKPATPGLIVTSKPFKQTINKILVGPGVHVYQRRDGVVILGEQGKPPTSHDQRLSQRPEQFPNQPLSIEHGQRIVNLAANFIPQFKDLIIEKVEIGWRPLPLDGKPVIGFLNKYEYLATMHSGISLAPIVAELVRDELMFDVKSELLNDFRPQRFQ</sequence>